<sequence>MTEPSFSAFLQLVPPSSNTTDQHQSFTSTSKTPSENFVRPSSSRASLLNQKYSSSNTPYLFPSAPSSPNVSIKQREPRPLTVSSRFPLALLNSSHTMLSNHRRTESDACLQKSGISSESEFSSDPSILRPSSASTTSTNVQNLSLSEIAQETPRPVKETKHVNIEFNPVSGRKTLNTYEIIKEIGRGQHGKVKLAFNTETGELVAIKIVERNERPRLGRSHGTSHEEKVRREIAIMKKCCHPNVVELKEVLDDIKSNKIYLVLEYLERGEIVWQNDDGTALMTLEEVREVARDVTSGLEYLHFQGIIHRDIKPANLLRDKNGKVKISDFGVSYASSLDSNNNEFELAKTAGTPAFYAPELCVSTADDERPPIDHKIDIWAFGVTLYCMLFGRVPFIADTELQLLEAIVNEPLTFPDNENLSPLSSVSSLDNSTGLYNDALQILSYEDSQMQMAKDLLSHLLEKDPRKRYDINDIKNHPWMLKGMDQNGVNLFLTKTKEEQKIYVTSEEVQSAVLGITGRIKRGLSKLGSHALHLTGLIRKGTSSGASSRSSSIDRGSSRHRQEPLPIRHEFNSAISVCDMDSSSSSISSLASLSHNPFRNPNQISDTVLAENHMPQNARPMSQITINRPNRAFSQSSTLSNDYVPTPLSRQPSFSDSEDLSIVSSSPHRDISSKRLPVSNNSLDINALLREEDDYDIEDLPPDLSTHSSEIYADSFLQPNISGNNFMNGSSCNSLYTTNSSSSSSSSSSSDGELRITVEPRMHHSHAPLKSTRETRFSEGNMRRPVSVFGRTQGVTGGDSARAPANPALQPQSQVTESTDTRVVNKSSPQITPQNESSSNNKDKSSSTLPRIRSRSVTVGEVQHLREIGDSESELPAKRQEL</sequence>
<feature type="compositionally biased region" description="Polar residues" evidence="13">
    <location>
        <begin position="129"/>
        <end position="149"/>
    </location>
</feature>
<feature type="region of interest" description="Disordered" evidence="13">
    <location>
        <begin position="98"/>
        <end position="156"/>
    </location>
</feature>
<dbReference type="Gene3D" id="1.10.510.10">
    <property type="entry name" value="Transferase(Phosphotransferase) domain 1"/>
    <property type="match status" value="1"/>
</dbReference>
<evidence type="ECO:0000256" key="8">
    <source>
        <dbReference type="ARBA" id="ARBA00048679"/>
    </source>
</evidence>
<feature type="binding site" evidence="10 12">
    <location>
        <position position="207"/>
    </location>
    <ligand>
        <name>ATP</name>
        <dbReference type="ChEBI" id="CHEBI:30616"/>
    </ligand>
</feature>
<dbReference type="SUPFAM" id="SSF56112">
    <property type="entry name" value="Protein kinase-like (PK-like)"/>
    <property type="match status" value="1"/>
</dbReference>
<feature type="region of interest" description="Disordered" evidence="13">
    <location>
        <begin position="649"/>
        <end position="676"/>
    </location>
</feature>
<dbReference type="FunFam" id="3.30.200.20:FF:000206">
    <property type="entry name" value="Serine/threonine-protein kinase Ssp1"/>
    <property type="match status" value="1"/>
</dbReference>
<feature type="compositionally biased region" description="Low complexity" evidence="13">
    <location>
        <begin position="113"/>
        <end position="127"/>
    </location>
</feature>
<keyword evidence="2" id="KW-0723">Serine/threonine-protein kinase</keyword>
<dbReference type="CDD" id="cd14008">
    <property type="entry name" value="STKc_LKB1_CaMKK"/>
    <property type="match status" value="1"/>
</dbReference>
<evidence type="ECO:0000256" key="11">
    <source>
        <dbReference type="PIRSR" id="PIRSR630616-3"/>
    </source>
</evidence>
<evidence type="ECO:0000256" key="4">
    <source>
        <dbReference type="ARBA" id="ARBA00022741"/>
    </source>
</evidence>
<reference evidence="15" key="1">
    <citation type="submission" date="2014-03" db="EMBL/GenBank/DDBJ databases">
        <authorList>
            <person name="Casaregola S."/>
        </authorList>
    </citation>
    <scope>NUCLEOTIDE SEQUENCE [LARGE SCALE GENOMIC DNA]</scope>
    <source>
        <strain evidence="15">CLIB 918</strain>
    </source>
</reference>
<evidence type="ECO:0000313" key="16">
    <source>
        <dbReference type="Proteomes" id="UP000242525"/>
    </source>
</evidence>
<evidence type="ECO:0000256" key="10">
    <source>
        <dbReference type="PIRSR" id="PIRSR630616-2"/>
    </source>
</evidence>
<feature type="compositionally biased region" description="Basic and acidic residues" evidence="13">
    <location>
        <begin position="556"/>
        <end position="568"/>
    </location>
</feature>
<dbReference type="SMART" id="SM00220">
    <property type="entry name" value="S_TKc"/>
    <property type="match status" value="1"/>
</dbReference>
<dbReference type="InterPro" id="IPR030616">
    <property type="entry name" value="Aur-like"/>
</dbReference>
<feature type="region of interest" description="Disordered" evidence="13">
    <location>
        <begin position="1"/>
        <end position="45"/>
    </location>
</feature>
<name>A0A0J9XKL3_GEOCN</name>
<evidence type="ECO:0000256" key="6">
    <source>
        <dbReference type="ARBA" id="ARBA00022840"/>
    </source>
</evidence>
<evidence type="ECO:0000256" key="3">
    <source>
        <dbReference type="ARBA" id="ARBA00022679"/>
    </source>
</evidence>
<keyword evidence="16" id="KW-1185">Reference proteome</keyword>
<dbReference type="EC" id="2.7.11.1" evidence="1"/>
<dbReference type="EMBL" id="CCBN010000023">
    <property type="protein sequence ID" value="CDO57631.1"/>
    <property type="molecule type" value="Genomic_DNA"/>
</dbReference>
<evidence type="ECO:0000256" key="7">
    <source>
        <dbReference type="ARBA" id="ARBA00047899"/>
    </source>
</evidence>
<dbReference type="GO" id="GO:0042149">
    <property type="term" value="P:cellular response to glucose starvation"/>
    <property type="evidence" value="ECO:0007669"/>
    <property type="project" value="UniProtKB-ARBA"/>
</dbReference>
<dbReference type="FunFam" id="1.10.510.10:FF:000571">
    <property type="entry name" value="Maternal embryonic leucine zipper kinase"/>
    <property type="match status" value="1"/>
</dbReference>
<dbReference type="Proteomes" id="UP000242525">
    <property type="component" value="Unassembled WGS sequence"/>
</dbReference>
<dbReference type="Gene3D" id="3.30.200.20">
    <property type="entry name" value="Phosphorylase Kinase, domain 1"/>
    <property type="match status" value="1"/>
</dbReference>
<protein>
    <recommendedName>
        <fullName evidence="1">non-specific serine/threonine protein kinase</fullName>
        <ecNumber evidence="1">2.7.11.1</ecNumber>
    </recommendedName>
</protein>
<dbReference type="GO" id="GO:0050793">
    <property type="term" value="P:regulation of developmental process"/>
    <property type="evidence" value="ECO:0007669"/>
    <property type="project" value="UniProtKB-ARBA"/>
</dbReference>
<evidence type="ECO:0000256" key="12">
    <source>
        <dbReference type="PROSITE-ProRule" id="PRU10141"/>
    </source>
</evidence>
<keyword evidence="6 10" id="KW-0067">ATP-binding</keyword>
<organism evidence="15 16">
    <name type="scientific">Geotrichum candidum</name>
    <name type="common">Oospora lactis</name>
    <name type="synonym">Dipodascus geotrichum</name>
    <dbReference type="NCBI Taxonomy" id="1173061"/>
    <lineage>
        <taxon>Eukaryota</taxon>
        <taxon>Fungi</taxon>
        <taxon>Dikarya</taxon>
        <taxon>Ascomycota</taxon>
        <taxon>Saccharomycotina</taxon>
        <taxon>Dipodascomycetes</taxon>
        <taxon>Dipodascales</taxon>
        <taxon>Dipodascaceae</taxon>
        <taxon>Geotrichum</taxon>
    </lineage>
</organism>
<dbReference type="STRING" id="1173061.A0A0J9XKL3"/>
<evidence type="ECO:0000256" key="5">
    <source>
        <dbReference type="ARBA" id="ARBA00022777"/>
    </source>
</evidence>
<keyword evidence="5 15" id="KW-0418">Kinase</keyword>
<keyword evidence="3" id="KW-0808">Transferase</keyword>
<comment type="catalytic activity">
    <reaction evidence="7">
        <text>L-threonyl-[protein] + ATP = O-phospho-L-threonyl-[protein] + ADP + H(+)</text>
        <dbReference type="Rhea" id="RHEA:46608"/>
        <dbReference type="Rhea" id="RHEA-COMP:11060"/>
        <dbReference type="Rhea" id="RHEA-COMP:11605"/>
        <dbReference type="ChEBI" id="CHEBI:15378"/>
        <dbReference type="ChEBI" id="CHEBI:30013"/>
        <dbReference type="ChEBI" id="CHEBI:30616"/>
        <dbReference type="ChEBI" id="CHEBI:61977"/>
        <dbReference type="ChEBI" id="CHEBI:456216"/>
        <dbReference type="EC" id="2.7.11.1"/>
    </reaction>
</comment>
<feature type="region of interest" description="Disordered" evidence="13">
    <location>
        <begin position="59"/>
        <end position="78"/>
    </location>
</feature>
<dbReference type="InterPro" id="IPR011009">
    <property type="entry name" value="Kinase-like_dom_sf"/>
</dbReference>
<feature type="compositionally biased region" description="Basic and acidic residues" evidence="13">
    <location>
        <begin position="863"/>
        <end position="882"/>
    </location>
</feature>
<dbReference type="InterPro" id="IPR017441">
    <property type="entry name" value="Protein_kinase_ATP_BS"/>
</dbReference>
<dbReference type="GO" id="GO:0001558">
    <property type="term" value="P:regulation of cell growth"/>
    <property type="evidence" value="ECO:0007669"/>
    <property type="project" value="UniProtKB-ARBA"/>
</dbReference>
<evidence type="ECO:0000313" key="15">
    <source>
        <dbReference type="EMBL" id="CDO57631.1"/>
    </source>
</evidence>
<dbReference type="PROSITE" id="PS00107">
    <property type="entry name" value="PROTEIN_KINASE_ATP"/>
    <property type="match status" value="1"/>
</dbReference>
<keyword evidence="4 10" id="KW-0547">Nucleotide-binding</keyword>
<evidence type="ECO:0000256" key="13">
    <source>
        <dbReference type="SAM" id="MobiDB-lite"/>
    </source>
</evidence>
<gene>
    <name evidence="15" type="ORF">BN980_GECA23s01187g</name>
</gene>
<evidence type="ECO:0000256" key="1">
    <source>
        <dbReference type="ARBA" id="ARBA00012513"/>
    </source>
</evidence>
<accession>A0A0J9XKL3</accession>
<feature type="compositionally biased region" description="Polar residues" evidence="13">
    <location>
        <begin position="59"/>
        <end position="72"/>
    </location>
</feature>
<dbReference type="GO" id="GO:0004674">
    <property type="term" value="F:protein serine/threonine kinase activity"/>
    <property type="evidence" value="ECO:0007669"/>
    <property type="project" value="UniProtKB-KW"/>
</dbReference>
<dbReference type="OrthoDB" id="68483at2759"/>
<dbReference type="PROSITE" id="PS50011">
    <property type="entry name" value="PROTEIN_KINASE_DOM"/>
    <property type="match status" value="1"/>
</dbReference>
<dbReference type="InterPro" id="IPR000719">
    <property type="entry name" value="Prot_kinase_dom"/>
</dbReference>
<evidence type="ECO:0000256" key="9">
    <source>
        <dbReference type="PIRSR" id="PIRSR630616-1"/>
    </source>
</evidence>
<feature type="domain" description="Protein kinase" evidence="14">
    <location>
        <begin position="178"/>
        <end position="480"/>
    </location>
</feature>
<feature type="region of interest" description="Disordered" evidence="13">
    <location>
        <begin position="759"/>
        <end position="882"/>
    </location>
</feature>
<feature type="active site" description="Proton acceptor" evidence="9">
    <location>
        <position position="310"/>
    </location>
</feature>
<dbReference type="AlphaFoldDB" id="A0A0J9XKL3"/>
<dbReference type="PANTHER" id="PTHR24350">
    <property type="entry name" value="SERINE/THREONINE-PROTEIN KINASE IAL-RELATED"/>
    <property type="match status" value="1"/>
</dbReference>
<dbReference type="GO" id="GO:0005524">
    <property type="term" value="F:ATP binding"/>
    <property type="evidence" value="ECO:0007669"/>
    <property type="project" value="UniProtKB-UniRule"/>
</dbReference>
<feature type="compositionally biased region" description="Polar residues" evidence="13">
    <location>
        <begin position="14"/>
        <end position="45"/>
    </location>
</feature>
<feature type="compositionally biased region" description="Polar residues" evidence="13">
    <location>
        <begin position="809"/>
        <end position="836"/>
    </location>
</feature>
<comment type="catalytic activity">
    <reaction evidence="8">
        <text>L-seryl-[protein] + ATP = O-phospho-L-seryl-[protein] + ADP + H(+)</text>
        <dbReference type="Rhea" id="RHEA:17989"/>
        <dbReference type="Rhea" id="RHEA-COMP:9863"/>
        <dbReference type="Rhea" id="RHEA-COMP:11604"/>
        <dbReference type="ChEBI" id="CHEBI:15378"/>
        <dbReference type="ChEBI" id="CHEBI:29999"/>
        <dbReference type="ChEBI" id="CHEBI:30616"/>
        <dbReference type="ChEBI" id="CHEBI:83421"/>
        <dbReference type="ChEBI" id="CHEBI:456216"/>
        <dbReference type="EC" id="2.7.11.1"/>
    </reaction>
</comment>
<proteinExistence type="predicted"/>
<feature type="binding site" evidence="10">
    <location>
        <position position="328"/>
    </location>
    <ligand>
        <name>ATP</name>
        <dbReference type="ChEBI" id="CHEBI:30616"/>
    </ligand>
</feature>
<evidence type="ECO:0000256" key="2">
    <source>
        <dbReference type="ARBA" id="ARBA00022527"/>
    </source>
</evidence>
<feature type="compositionally biased region" description="Low complexity" evidence="13">
    <location>
        <begin position="540"/>
        <end position="555"/>
    </location>
</feature>
<feature type="cross-link" description="Glycyl lysine isopeptide (Lys-Gly) (interchain with G-Cter in SUMO2)" evidence="11">
    <location>
        <position position="312"/>
    </location>
</feature>
<evidence type="ECO:0000259" key="14">
    <source>
        <dbReference type="PROSITE" id="PS50011"/>
    </source>
</evidence>
<comment type="caution">
    <text evidence="15">The sequence shown here is derived from an EMBL/GenBank/DDBJ whole genome shotgun (WGS) entry which is preliminary data.</text>
</comment>
<dbReference type="Pfam" id="PF00069">
    <property type="entry name" value="Pkinase"/>
    <property type="match status" value="1"/>
</dbReference>
<feature type="region of interest" description="Disordered" evidence="13">
    <location>
        <begin position="540"/>
        <end position="568"/>
    </location>
</feature>